<dbReference type="InterPro" id="IPR021388">
    <property type="entry name" value="DUF3024"/>
</dbReference>
<organism evidence="1 2">
    <name type="scientific">Flavobacterium frigoris</name>
    <dbReference type="NCBI Taxonomy" id="229204"/>
    <lineage>
        <taxon>Bacteria</taxon>
        <taxon>Pseudomonadati</taxon>
        <taxon>Bacteroidota</taxon>
        <taxon>Flavobacteriia</taxon>
        <taxon>Flavobacteriales</taxon>
        <taxon>Flavobacteriaceae</taxon>
        <taxon>Flavobacterium</taxon>
    </lineage>
</organism>
<accession>A0A1H9FXE6</accession>
<proteinExistence type="predicted"/>
<dbReference type="AlphaFoldDB" id="A0A1H9FXE6"/>
<protein>
    <recommendedName>
        <fullName evidence="3">DUF3024 domain-containing protein</fullName>
    </recommendedName>
</protein>
<reference evidence="2" key="1">
    <citation type="submission" date="2016-10" db="EMBL/GenBank/DDBJ databases">
        <authorList>
            <person name="Varghese N."/>
            <person name="Submissions S."/>
        </authorList>
    </citation>
    <scope>NUCLEOTIDE SEQUENCE [LARGE SCALE GENOMIC DNA]</scope>
    <source>
        <strain evidence="2">DSM 15719</strain>
    </source>
</reference>
<dbReference type="Proteomes" id="UP000183658">
    <property type="component" value="Unassembled WGS sequence"/>
</dbReference>
<dbReference type="RefSeq" id="WP_083380346.1">
    <property type="nucleotide sequence ID" value="NZ_CBCRVS010000001.1"/>
</dbReference>
<keyword evidence="2" id="KW-1185">Reference proteome</keyword>
<gene>
    <name evidence="1" type="ORF">SAMN05444355_102324</name>
</gene>
<dbReference type="Pfam" id="PF11225">
    <property type="entry name" value="DUF3024"/>
    <property type="match status" value="1"/>
</dbReference>
<evidence type="ECO:0008006" key="3">
    <source>
        <dbReference type="Google" id="ProtNLM"/>
    </source>
</evidence>
<sequence>MKYEIASIEIEEIENYLSYIRPNEEMRSQIDIGYRIEKQSVFIFEIRPDWMDPKKKIERDIAKATYVQKDDQWKVFWQKSDLKWHAYKPQPITKHLLDFIRLIEKDEYSCFWG</sequence>
<dbReference type="EMBL" id="FOFZ01000002">
    <property type="protein sequence ID" value="SEQ42581.1"/>
    <property type="molecule type" value="Genomic_DNA"/>
</dbReference>
<name>A0A1H9FXE6_FLAFI</name>
<evidence type="ECO:0000313" key="2">
    <source>
        <dbReference type="Proteomes" id="UP000183658"/>
    </source>
</evidence>
<dbReference type="OrthoDB" id="1362002at2"/>
<evidence type="ECO:0000313" key="1">
    <source>
        <dbReference type="EMBL" id="SEQ42581.1"/>
    </source>
</evidence>